<dbReference type="SUPFAM" id="SSF103473">
    <property type="entry name" value="MFS general substrate transporter"/>
    <property type="match status" value="1"/>
</dbReference>
<feature type="transmembrane region" description="Helical" evidence="9">
    <location>
        <begin position="352"/>
        <end position="376"/>
    </location>
</feature>
<dbReference type="GO" id="GO:0022857">
    <property type="term" value="F:transmembrane transporter activity"/>
    <property type="evidence" value="ECO:0007669"/>
    <property type="project" value="InterPro"/>
</dbReference>
<dbReference type="PRINTS" id="PR00171">
    <property type="entry name" value="SUGRTRNSPORT"/>
</dbReference>
<dbReference type="Gene3D" id="1.20.1250.20">
    <property type="entry name" value="MFS general substrate transporter like domains"/>
    <property type="match status" value="1"/>
</dbReference>
<feature type="domain" description="Major facilitator superfamily (MFS) profile" evidence="10">
    <location>
        <begin position="14"/>
        <end position="443"/>
    </location>
</feature>
<keyword evidence="7 9" id="KW-0472">Membrane</keyword>
<keyword evidence="3" id="KW-1003">Cell membrane</keyword>
<evidence type="ECO:0000256" key="4">
    <source>
        <dbReference type="ARBA" id="ARBA00022597"/>
    </source>
</evidence>
<keyword evidence="6 9" id="KW-1133">Transmembrane helix</keyword>
<accession>A0A9P0B2G1</accession>
<evidence type="ECO:0000256" key="5">
    <source>
        <dbReference type="ARBA" id="ARBA00022692"/>
    </source>
</evidence>
<dbReference type="OrthoDB" id="4142200at2759"/>
<reference evidence="11" key="1">
    <citation type="submission" date="2021-12" db="EMBL/GenBank/DDBJ databases">
        <authorList>
            <person name="King R."/>
        </authorList>
    </citation>
    <scope>NUCLEOTIDE SEQUENCE</scope>
</reference>
<dbReference type="PANTHER" id="PTHR48021">
    <property type="match status" value="1"/>
</dbReference>
<dbReference type="AlphaFoldDB" id="A0A9P0B2G1"/>
<name>A0A9P0B2G1_BRAAE</name>
<evidence type="ECO:0000256" key="7">
    <source>
        <dbReference type="ARBA" id="ARBA00023136"/>
    </source>
</evidence>
<keyword evidence="12" id="KW-1185">Reference proteome</keyword>
<keyword evidence="8" id="KW-0325">Glycoprotein</keyword>
<evidence type="ECO:0000256" key="1">
    <source>
        <dbReference type="ARBA" id="ARBA00004651"/>
    </source>
</evidence>
<dbReference type="InterPro" id="IPR050549">
    <property type="entry name" value="MFS_Trehalose_Transporter"/>
</dbReference>
<feature type="transmembrane region" description="Helical" evidence="9">
    <location>
        <begin position="85"/>
        <end position="109"/>
    </location>
</feature>
<feature type="transmembrane region" description="Helical" evidence="9">
    <location>
        <begin position="12"/>
        <end position="36"/>
    </location>
</feature>
<dbReference type="InterPro" id="IPR020846">
    <property type="entry name" value="MFS_dom"/>
</dbReference>
<feature type="transmembrane region" description="Helical" evidence="9">
    <location>
        <begin position="56"/>
        <end position="78"/>
    </location>
</feature>
<dbReference type="PROSITE" id="PS50850">
    <property type="entry name" value="MFS"/>
    <property type="match status" value="1"/>
</dbReference>
<dbReference type="Pfam" id="PF00083">
    <property type="entry name" value="Sugar_tr"/>
    <property type="match status" value="1"/>
</dbReference>
<dbReference type="GO" id="GO:0005886">
    <property type="term" value="C:plasma membrane"/>
    <property type="evidence" value="ECO:0007669"/>
    <property type="project" value="UniProtKB-SubCell"/>
</dbReference>
<evidence type="ECO:0000256" key="9">
    <source>
        <dbReference type="SAM" id="Phobius"/>
    </source>
</evidence>
<evidence type="ECO:0000313" key="12">
    <source>
        <dbReference type="Proteomes" id="UP001154078"/>
    </source>
</evidence>
<dbReference type="Proteomes" id="UP001154078">
    <property type="component" value="Chromosome 4"/>
</dbReference>
<feature type="transmembrane region" description="Helical" evidence="9">
    <location>
        <begin position="115"/>
        <end position="136"/>
    </location>
</feature>
<evidence type="ECO:0000256" key="2">
    <source>
        <dbReference type="ARBA" id="ARBA00022448"/>
    </source>
</evidence>
<feature type="transmembrane region" description="Helical" evidence="9">
    <location>
        <begin position="169"/>
        <end position="190"/>
    </location>
</feature>
<evidence type="ECO:0000256" key="6">
    <source>
        <dbReference type="ARBA" id="ARBA00022989"/>
    </source>
</evidence>
<dbReference type="InterPro" id="IPR005828">
    <property type="entry name" value="MFS_sugar_transport-like"/>
</dbReference>
<evidence type="ECO:0000256" key="3">
    <source>
        <dbReference type="ARBA" id="ARBA00022475"/>
    </source>
</evidence>
<keyword evidence="4" id="KW-0762">Sugar transport</keyword>
<organism evidence="11 12">
    <name type="scientific">Brassicogethes aeneus</name>
    <name type="common">Rape pollen beetle</name>
    <name type="synonym">Meligethes aeneus</name>
    <dbReference type="NCBI Taxonomy" id="1431903"/>
    <lineage>
        <taxon>Eukaryota</taxon>
        <taxon>Metazoa</taxon>
        <taxon>Ecdysozoa</taxon>
        <taxon>Arthropoda</taxon>
        <taxon>Hexapoda</taxon>
        <taxon>Insecta</taxon>
        <taxon>Pterygota</taxon>
        <taxon>Neoptera</taxon>
        <taxon>Endopterygota</taxon>
        <taxon>Coleoptera</taxon>
        <taxon>Polyphaga</taxon>
        <taxon>Cucujiformia</taxon>
        <taxon>Nitidulidae</taxon>
        <taxon>Meligethinae</taxon>
        <taxon>Brassicogethes</taxon>
    </lineage>
</organism>
<feature type="transmembrane region" description="Helical" evidence="9">
    <location>
        <begin position="143"/>
        <end position="163"/>
    </location>
</feature>
<protein>
    <recommendedName>
        <fullName evidence="10">Major facilitator superfamily (MFS) profile domain-containing protein</fullName>
    </recommendedName>
</protein>
<feature type="transmembrane region" description="Helical" evidence="9">
    <location>
        <begin position="293"/>
        <end position="311"/>
    </location>
</feature>
<dbReference type="FunFam" id="1.20.1250.20:FF:000218">
    <property type="entry name" value="facilitated trehalose transporter Tret1"/>
    <property type="match status" value="1"/>
</dbReference>
<proteinExistence type="predicted"/>
<evidence type="ECO:0000259" key="10">
    <source>
        <dbReference type="PROSITE" id="PS50850"/>
    </source>
</evidence>
<sequence length="475" mass="52435">MTIRVCGTKFIYILVAIVNITGFSFGTTISWTSSQLTKLQKSDDSPLGRAITDNEASWITSLYSIGGIIGPLIFGYINVKIGQRLTLIALAVPFIVPYLIFAFATHINWYYAGRFLLGVGIAPMFSICTVYVAEIADKSTRGLLTSAGMFFVSIGSLFSYCVGPYTSTMVFNLILAAIPSSYMVLIIIFAPESPHHQIKRGDIRGAIKSLEIIRGYSGERITKEIEDIQTFSNQDDVTGRIIDLFSTKAARFAFFMSLFLTVFQQLSGMGIILSYTEQIFDATKSKLTSSQSSIIVGIMQVVCAPIAPIFTDKFGRRILMMFSISGAILSETLLGTFFTLKDQGRNVDSFSWLPLFCMGMFMVTFFAGIGSLPWPIIAEIYPTHLKPIGAGIINTCCNLVGFAVLYFFNDLVKSIGMGGTFYMYSGILAVSGVIVFIWLPETKGQTFQEIQDIISGHKKYSDSMAMENHGYSQKY</sequence>
<dbReference type="PANTHER" id="PTHR48021:SF47">
    <property type="entry name" value="GH17672P"/>
    <property type="match status" value="1"/>
</dbReference>
<evidence type="ECO:0000313" key="11">
    <source>
        <dbReference type="EMBL" id="CAH0555867.1"/>
    </source>
</evidence>
<dbReference type="InterPro" id="IPR003663">
    <property type="entry name" value="Sugar/inositol_transpt"/>
</dbReference>
<evidence type="ECO:0000256" key="8">
    <source>
        <dbReference type="ARBA" id="ARBA00023180"/>
    </source>
</evidence>
<keyword evidence="5 9" id="KW-0812">Transmembrane</keyword>
<feature type="transmembrane region" description="Helical" evidence="9">
    <location>
        <begin position="421"/>
        <end position="439"/>
    </location>
</feature>
<keyword evidence="2" id="KW-0813">Transport</keyword>
<dbReference type="InterPro" id="IPR036259">
    <property type="entry name" value="MFS_trans_sf"/>
</dbReference>
<feature type="transmembrane region" description="Helical" evidence="9">
    <location>
        <begin position="252"/>
        <end position="273"/>
    </location>
</feature>
<comment type="subcellular location">
    <subcellularLocation>
        <location evidence="1">Cell membrane</location>
        <topology evidence="1">Multi-pass membrane protein</topology>
    </subcellularLocation>
</comment>
<feature type="transmembrane region" description="Helical" evidence="9">
    <location>
        <begin position="318"/>
        <end position="340"/>
    </location>
</feature>
<feature type="transmembrane region" description="Helical" evidence="9">
    <location>
        <begin position="388"/>
        <end position="409"/>
    </location>
</feature>
<dbReference type="EMBL" id="OV121135">
    <property type="protein sequence ID" value="CAH0555867.1"/>
    <property type="molecule type" value="Genomic_DNA"/>
</dbReference>
<gene>
    <name evidence="11" type="ORF">MELIAE_LOCUS7128</name>
</gene>